<dbReference type="Proteomes" id="UP001064933">
    <property type="component" value="Chromosome"/>
</dbReference>
<evidence type="ECO:0000313" key="3">
    <source>
        <dbReference type="EMBL" id="UXH77779.1"/>
    </source>
</evidence>
<keyword evidence="2" id="KW-0732">Signal</keyword>
<feature type="chain" id="PRO_5046132918" evidence="2">
    <location>
        <begin position="23"/>
        <end position="196"/>
    </location>
</feature>
<name>A0ABY6B1B5_9BURK</name>
<reference evidence="3" key="1">
    <citation type="submission" date="2022-10" db="EMBL/GenBank/DDBJ databases">
        <title>Characterization and whole genome sequencing of a new Roseateles species, isolated from fresh water.</title>
        <authorList>
            <person name="Guliayeva D.Y."/>
            <person name="Akhremchuk A.E."/>
            <person name="Sikolenko M.A."/>
            <person name="Valentovich L.N."/>
            <person name="Sidarenka A.V."/>
        </authorList>
    </citation>
    <scope>NUCLEOTIDE SEQUENCE</scope>
    <source>
        <strain evidence="3">BIM B-1768</strain>
    </source>
</reference>
<evidence type="ECO:0000313" key="4">
    <source>
        <dbReference type="Proteomes" id="UP001064933"/>
    </source>
</evidence>
<organism evidence="3 4">
    <name type="scientific">Roseateles amylovorans</name>
    <dbReference type="NCBI Taxonomy" id="2978473"/>
    <lineage>
        <taxon>Bacteria</taxon>
        <taxon>Pseudomonadati</taxon>
        <taxon>Pseudomonadota</taxon>
        <taxon>Betaproteobacteria</taxon>
        <taxon>Burkholderiales</taxon>
        <taxon>Sphaerotilaceae</taxon>
        <taxon>Roseateles</taxon>
    </lineage>
</organism>
<keyword evidence="4" id="KW-1185">Reference proteome</keyword>
<accession>A0ABY6B1B5</accession>
<feature type="signal peptide" evidence="2">
    <location>
        <begin position="1"/>
        <end position="22"/>
    </location>
</feature>
<feature type="region of interest" description="Disordered" evidence="1">
    <location>
        <begin position="147"/>
        <end position="196"/>
    </location>
</feature>
<sequence>MKKLLISASLALTALFAGPALAGDVGISVSIGQPGFYGQINVGNQPPPAVVYAEPVMVERVYAPAPPVYLRVPPNHLHAWSRHCGYYGACGRRVYFVREDWYARTYAPAYYGRPVARPYPVYGPAPHWERREWDRRGWDDRRGWEDRRSWDDRRGGDDRRGWDDRRGGHERRDWDDRRGDRGDRGERGEHRGRHDH</sequence>
<evidence type="ECO:0000256" key="1">
    <source>
        <dbReference type="SAM" id="MobiDB-lite"/>
    </source>
</evidence>
<dbReference type="EMBL" id="CP104562">
    <property type="protein sequence ID" value="UXH77779.1"/>
    <property type="molecule type" value="Genomic_DNA"/>
</dbReference>
<dbReference type="RefSeq" id="WP_261757534.1">
    <property type="nucleotide sequence ID" value="NZ_CP104562.2"/>
</dbReference>
<gene>
    <name evidence="3" type="ORF">N4261_22835</name>
</gene>
<proteinExistence type="predicted"/>
<evidence type="ECO:0000256" key="2">
    <source>
        <dbReference type="SAM" id="SignalP"/>
    </source>
</evidence>
<protein>
    <submittedName>
        <fullName evidence="3">Uncharacterized protein</fullName>
    </submittedName>
</protein>